<reference evidence="1 2" key="1">
    <citation type="submission" date="2020-08" db="EMBL/GenBank/DDBJ databases">
        <authorList>
            <person name="Seo M.-J."/>
        </authorList>
    </citation>
    <scope>NUCLEOTIDE SEQUENCE [LARGE SCALE GENOMIC DNA]</scope>
    <source>
        <strain evidence="1 2">KIGAM211</strain>
    </source>
</reference>
<dbReference type="EMBL" id="JACKXE010000001">
    <property type="protein sequence ID" value="MBB6627691.1"/>
    <property type="molecule type" value="Genomic_DNA"/>
</dbReference>
<protein>
    <submittedName>
        <fullName evidence="1">Uncharacterized protein</fullName>
    </submittedName>
</protein>
<dbReference type="RefSeq" id="WP_185252829.1">
    <property type="nucleotide sequence ID" value="NZ_JACKXE010000001.1"/>
</dbReference>
<evidence type="ECO:0000313" key="2">
    <source>
        <dbReference type="Proteomes" id="UP000523955"/>
    </source>
</evidence>
<proteinExistence type="predicted"/>
<name>A0A7X0RG50_9ACTN</name>
<gene>
    <name evidence="1" type="ORF">H5V45_10200</name>
</gene>
<dbReference type="SUPFAM" id="SSF140453">
    <property type="entry name" value="EsxAB dimer-like"/>
    <property type="match status" value="1"/>
</dbReference>
<dbReference type="Gene3D" id="1.10.287.1060">
    <property type="entry name" value="ESAT-6-like"/>
    <property type="match status" value="1"/>
</dbReference>
<dbReference type="Proteomes" id="UP000523955">
    <property type="component" value="Unassembled WGS sequence"/>
</dbReference>
<comment type="caution">
    <text evidence="1">The sequence shown here is derived from an EMBL/GenBank/DDBJ whole genome shotgun (WGS) entry which is preliminary data.</text>
</comment>
<evidence type="ECO:0000313" key="1">
    <source>
        <dbReference type="EMBL" id="MBB6627691.1"/>
    </source>
</evidence>
<keyword evidence="2" id="KW-1185">Reference proteome</keyword>
<accession>A0A7X0RG50</accession>
<dbReference type="InterPro" id="IPR036689">
    <property type="entry name" value="ESAT-6-like_sf"/>
</dbReference>
<dbReference type="AlphaFoldDB" id="A0A7X0RG50"/>
<organism evidence="1 2">
    <name type="scientific">Nocardioides luti</name>
    <dbReference type="NCBI Taxonomy" id="2761101"/>
    <lineage>
        <taxon>Bacteria</taxon>
        <taxon>Bacillati</taxon>
        <taxon>Actinomycetota</taxon>
        <taxon>Actinomycetes</taxon>
        <taxon>Propionibacteriales</taxon>
        <taxon>Nocardioidaceae</taxon>
        <taxon>Nocardioides</taxon>
    </lineage>
</organism>
<sequence>MYGDTSVIRALARDLREQAADIRTEADRLVGQADAVHWKGLAADAMRHRTRERAAALRRSAGLHEDAADALDHHAHEVDRLKDLIAAIERKVHGLIEGARDRLADLGHGLVDGLRKVLPDAGDQLLDRFVPPPPGNKAWLDVDVPGLGR</sequence>